<dbReference type="Proteomes" id="UP000830395">
    <property type="component" value="Chromosome 15"/>
</dbReference>
<sequence>MGRKLGETLPGLLKRSTPHHTTPHHCKLFISVSSLSERRCIQTGEEGNVTGGRGGESVRARAGTVNCALYARVSSIRALYGSGACKRPADSPYLVYKDN</sequence>
<organism evidence="1 2">
    <name type="scientific">Pangasius djambal</name>
    <dbReference type="NCBI Taxonomy" id="1691987"/>
    <lineage>
        <taxon>Eukaryota</taxon>
        <taxon>Metazoa</taxon>
        <taxon>Chordata</taxon>
        <taxon>Craniata</taxon>
        <taxon>Vertebrata</taxon>
        <taxon>Euteleostomi</taxon>
        <taxon>Actinopterygii</taxon>
        <taxon>Neopterygii</taxon>
        <taxon>Teleostei</taxon>
        <taxon>Ostariophysi</taxon>
        <taxon>Siluriformes</taxon>
        <taxon>Pangasiidae</taxon>
        <taxon>Pangasius</taxon>
    </lineage>
</organism>
<dbReference type="EMBL" id="CM040989">
    <property type="protein sequence ID" value="MCJ8740805.1"/>
    <property type="molecule type" value="Genomic_DNA"/>
</dbReference>
<accession>A0ACC5YYU7</accession>
<protein>
    <submittedName>
        <fullName evidence="1">Uncharacterized protein</fullName>
    </submittedName>
</protein>
<name>A0ACC5YYU7_9TELE</name>
<proteinExistence type="predicted"/>
<keyword evidence="2" id="KW-1185">Reference proteome</keyword>
<evidence type="ECO:0000313" key="2">
    <source>
        <dbReference type="Proteomes" id="UP000830395"/>
    </source>
</evidence>
<gene>
    <name evidence="1" type="ORF">PDJAM_G00063290</name>
</gene>
<evidence type="ECO:0000313" key="1">
    <source>
        <dbReference type="EMBL" id="MCJ8740805.1"/>
    </source>
</evidence>
<comment type="caution">
    <text evidence="1">The sequence shown here is derived from an EMBL/GenBank/DDBJ whole genome shotgun (WGS) entry which is preliminary data.</text>
</comment>
<reference evidence="1" key="1">
    <citation type="submission" date="2020-02" db="EMBL/GenBank/DDBJ databases">
        <title>Genome sequencing of the panga catfish, Pangasius djambal.</title>
        <authorList>
            <person name="Wen M."/>
            <person name="Zahm M."/>
            <person name="Roques C."/>
            <person name="Cabau C."/>
            <person name="Klopp C."/>
            <person name="Donnadieu C."/>
            <person name="Jouanno E."/>
            <person name="Avarre J.-C."/>
            <person name="Campet M."/>
            <person name="Ha T."/>
            <person name="Dugue R."/>
            <person name="Lampietro C."/>
            <person name="Louis A."/>
            <person name="Herpin A."/>
            <person name="Echchiki A."/>
            <person name="Berthelot C."/>
            <person name="Parey E."/>
            <person name="Roest-Crollius H."/>
            <person name="Braasch I."/>
            <person name="Postlethwait J.H."/>
            <person name="Bobe J."/>
            <person name="Montfort J."/>
            <person name="Bouchez O."/>
            <person name="Begum T."/>
            <person name="Schartl M."/>
            <person name="Gustiano R."/>
            <person name="Guiguen Y."/>
        </authorList>
    </citation>
    <scope>NUCLEOTIDE SEQUENCE</scope>
    <source>
        <strain evidence="1">Pdj_M5554</strain>
    </source>
</reference>